<sequence>MGKCLYYQKRCGQNEKMSVLPKEMWSEWENVCDKKIDVVRMGKCLCGKREMRSEWESVCVTNRCGQNGKIGCEEKGMQYKDKCVYGRKRVWDGVGDVQEHRFCVRIWV</sequence>
<evidence type="ECO:0000313" key="1">
    <source>
        <dbReference type="EMBL" id="WPX73299.1"/>
    </source>
</evidence>
<proteinExistence type="predicted"/>
<dbReference type="EMBL" id="CP136422">
    <property type="protein sequence ID" value="WPX73299.1"/>
    <property type="molecule type" value="Genomic_DNA"/>
</dbReference>
<evidence type="ECO:0008006" key="3">
    <source>
        <dbReference type="Google" id="ProtNLM"/>
    </source>
</evidence>
<reference evidence="1" key="1">
    <citation type="submission" date="2023-10" db="EMBL/GenBank/DDBJ databases">
        <title>Genome sequence of Blautia coccoides DSM 935.</title>
        <authorList>
            <person name="Boeer T."/>
            <person name="Bengelsdorf F.R."/>
            <person name="Daniel R."/>
            <person name="Poehlein A."/>
        </authorList>
    </citation>
    <scope>NUCLEOTIDE SEQUENCE [LARGE SCALE GENOMIC DNA]</scope>
    <source>
        <strain evidence="1">DSM 935</strain>
    </source>
</reference>
<dbReference type="Proteomes" id="UP001325248">
    <property type="component" value="Chromosome"/>
</dbReference>
<name>A0ABZ0U7V1_9FIRM</name>
<accession>A0ABZ0U7V1</accession>
<keyword evidence="2" id="KW-1185">Reference proteome</keyword>
<protein>
    <recommendedName>
        <fullName evidence="3">Methylene-tetrahydrofolate reductase-like protein</fullName>
    </recommendedName>
</protein>
<organism evidence="1 2">
    <name type="scientific">Blautia producta</name>
    <dbReference type="NCBI Taxonomy" id="33035"/>
    <lineage>
        <taxon>Bacteria</taxon>
        <taxon>Bacillati</taxon>
        <taxon>Bacillota</taxon>
        <taxon>Clostridia</taxon>
        <taxon>Lachnospirales</taxon>
        <taxon>Lachnospiraceae</taxon>
        <taxon>Blautia</taxon>
    </lineage>
</organism>
<gene>
    <name evidence="1" type="ORF">BLCOC_16420</name>
</gene>
<evidence type="ECO:0000313" key="2">
    <source>
        <dbReference type="Proteomes" id="UP001325248"/>
    </source>
</evidence>